<accession>A0A4R6AZU1</accession>
<dbReference type="RefSeq" id="WP_133342678.1">
    <property type="nucleotide sequence ID" value="NZ_SMZO01000018.1"/>
</dbReference>
<dbReference type="Gene3D" id="3.60.21.10">
    <property type="match status" value="1"/>
</dbReference>
<sequence>MPFRFIHSADLHLGRRFGAMEEDVRARLVEARHGVIGRLASAARDHGASDILIAGDLFDTETVTPRVRQQALAAMEAAQDMTWWVIPGNHDSLAAEPLWDSLRVEAPCNLRLLVEAVPVSIAPGVTLLPAPVTHRSTGVDATAWFAQAETGDGDIRLGLAHGGVQTFGSEDDRSEVIPPDRANTACLDYLALGDWHGVRSITPRCWYSGTPERDSFKHAGPGVCLAVTLPGPGLAPDVIQHPVGLFDWQQLDLTLTPEMDALAALKLALPGDTAADRRDILIRLRLAGRVRLPARAALMADLAAVRHQFWSFEVDESALSVDAQPEDLDAVAESGALRLAAEALQAESGNTALAEIDRRVAASALARLHTLLQGDRP</sequence>
<evidence type="ECO:0000313" key="3">
    <source>
        <dbReference type="Proteomes" id="UP000294562"/>
    </source>
</evidence>
<gene>
    <name evidence="2" type="ORF">E2L05_09485</name>
</gene>
<dbReference type="Pfam" id="PF00149">
    <property type="entry name" value="Metallophos"/>
    <property type="match status" value="1"/>
</dbReference>
<protein>
    <submittedName>
        <fullName evidence="2">DNA repair exonuclease</fullName>
    </submittedName>
</protein>
<proteinExistence type="predicted"/>
<dbReference type="InterPro" id="IPR050535">
    <property type="entry name" value="DNA_Repair-Maintenance_Comp"/>
</dbReference>
<dbReference type="PIRSF" id="PIRSF033093">
    <property type="entry name" value="UCP_ML1119"/>
    <property type="match status" value="1"/>
</dbReference>
<dbReference type="AlphaFoldDB" id="A0A4R6AZU1"/>
<dbReference type="PANTHER" id="PTHR30337">
    <property type="entry name" value="COMPONENT OF ATP-DEPENDENT DSDNA EXONUCLEASE"/>
    <property type="match status" value="1"/>
</dbReference>
<dbReference type="OrthoDB" id="9773856at2"/>
<feature type="domain" description="Calcineurin-like phosphoesterase" evidence="1">
    <location>
        <begin position="3"/>
        <end position="167"/>
    </location>
</feature>
<comment type="caution">
    <text evidence="2">The sequence shown here is derived from an EMBL/GenBank/DDBJ whole genome shotgun (WGS) entry which is preliminary data.</text>
</comment>
<keyword evidence="2" id="KW-0378">Hydrolase</keyword>
<dbReference type="Proteomes" id="UP000294562">
    <property type="component" value="Unassembled WGS sequence"/>
</dbReference>
<dbReference type="InterPro" id="IPR014577">
    <property type="entry name" value="UCP033093_metalloPase"/>
</dbReference>
<keyword evidence="3" id="KW-1185">Reference proteome</keyword>
<reference evidence="2 3" key="1">
    <citation type="submission" date="2019-03" db="EMBL/GenBank/DDBJ databases">
        <title>Rhodobacteraceae bacterium SM1902, a new member of the family Rhodobacteraceae isolated from Yantai.</title>
        <authorList>
            <person name="Sun Y."/>
        </authorList>
    </citation>
    <scope>NUCLEOTIDE SEQUENCE [LARGE SCALE GENOMIC DNA]</scope>
    <source>
        <strain evidence="2 3">SM1902</strain>
    </source>
</reference>
<dbReference type="SUPFAM" id="SSF56300">
    <property type="entry name" value="Metallo-dependent phosphatases"/>
    <property type="match status" value="1"/>
</dbReference>
<name>A0A4R6AZU1_9RHOB</name>
<organism evidence="2 3">
    <name type="scientific">Meridianimarinicoccus aquatilis</name>
    <dbReference type="NCBI Taxonomy" id="2552766"/>
    <lineage>
        <taxon>Bacteria</taxon>
        <taxon>Pseudomonadati</taxon>
        <taxon>Pseudomonadota</taxon>
        <taxon>Alphaproteobacteria</taxon>
        <taxon>Rhodobacterales</taxon>
        <taxon>Paracoccaceae</taxon>
        <taxon>Meridianimarinicoccus</taxon>
    </lineage>
</organism>
<keyword evidence="2" id="KW-0540">Nuclease</keyword>
<dbReference type="EMBL" id="SMZO01000018">
    <property type="protein sequence ID" value="TDL87976.1"/>
    <property type="molecule type" value="Genomic_DNA"/>
</dbReference>
<evidence type="ECO:0000313" key="2">
    <source>
        <dbReference type="EMBL" id="TDL87976.1"/>
    </source>
</evidence>
<evidence type="ECO:0000259" key="1">
    <source>
        <dbReference type="Pfam" id="PF00149"/>
    </source>
</evidence>
<dbReference type="PANTHER" id="PTHR30337:SF0">
    <property type="entry name" value="NUCLEASE SBCCD SUBUNIT D"/>
    <property type="match status" value="1"/>
</dbReference>
<dbReference type="InterPro" id="IPR029052">
    <property type="entry name" value="Metallo-depent_PP-like"/>
</dbReference>
<keyword evidence="2" id="KW-0269">Exonuclease</keyword>
<dbReference type="InterPro" id="IPR004843">
    <property type="entry name" value="Calcineurin-like_PHP"/>
</dbReference>
<dbReference type="GO" id="GO:0004527">
    <property type="term" value="F:exonuclease activity"/>
    <property type="evidence" value="ECO:0007669"/>
    <property type="project" value="UniProtKB-KW"/>
</dbReference>